<dbReference type="EMBL" id="JBEPSB010000004">
    <property type="protein sequence ID" value="MET4560233.1"/>
    <property type="molecule type" value="Genomic_DNA"/>
</dbReference>
<protein>
    <submittedName>
        <fullName evidence="1">Uncharacterized protein</fullName>
    </submittedName>
</protein>
<proteinExistence type="predicted"/>
<comment type="caution">
    <text evidence="1">The sequence shown here is derived from an EMBL/GenBank/DDBJ whole genome shotgun (WGS) entry which is preliminary data.</text>
</comment>
<sequence length="39" mass="4495">MTCTIYNIAWATRVNAPKASYGAIEAQIQDNQVKEYRYL</sequence>
<dbReference type="Proteomes" id="UP001549363">
    <property type="component" value="Unassembled WGS sequence"/>
</dbReference>
<organism evidence="1 2">
    <name type="scientific">Lysinibacillus parviboronicapiens</name>
    <dbReference type="NCBI Taxonomy" id="436516"/>
    <lineage>
        <taxon>Bacteria</taxon>
        <taxon>Bacillati</taxon>
        <taxon>Bacillota</taxon>
        <taxon>Bacilli</taxon>
        <taxon>Bacillales</taxon>
        <taxon>Bacillaceae</taxon>
        <taxon>Lysinibacillus</taxon>
    </lineage>
</organism>
<evidence type="ECO:0000313" key="1">
    <source>
        <dbReference type="EMBL" id="MET4560233.1"/>
    </source>
</evidence>
<evidence type="ECO:0000313" key="2">
    <source>
        <dbReference type="Proteomes" id="UP001549363"/>
    </source>
</evidence>
<name>A0ABV2PH29_9BACI</name>
<accession>A0ABV2PH29</accession>
<reference evidence="1 2" key="1">
    <citation type="submission" date="2024-06" db="EMBL/GenBank/DDBJ databases">
        <title>Sorghum-associated microbial communities from plants grown in Nebraska, USA.</title>
        <authorList>
            <person name="Schachtman D."/>
        </authorList>
    </citation>
    <scope>NUCLEOTIDE SEQUENCE [LARGE SCALE GENOMIC DNA]</scope>
    <source>
        <strain evidence="1 2">736</strain>
    </source>
</reference>
<keyword evidence="2" id="KW-1185">Reference proteome</keyword>
<gene>
    <name evidence="1" type="ORF">ABIA69_001377</name>
</gene>